<evidence type="ECO:0000313" key="2">
    <source>
        <dbReference type="EMBL" id="MDW9254168.1"/>
    </source>
</evidence>
<dbReference type="AlphaFoldDB" id="A0AAW9CTG4"/>
<dbReference type="EMBL" id="QXCT01000002">
    <property type="protein sequence ID" value="MDW9254168.1"/>
    <property type="molecule type" value="Genomic_DNA"/>
</dbReference>
<proteinExistence type="predicted"/>
<name>A0AAW9CTG4_BURTH</name>
<comment type="caution">
    <text evidence="2">The sequence shown here is derived from an EMBL/GenBank/DDBJ whole genome shotgun (WGS) entry which is preliminary data.</text>
</comment>
<accession>A0AAW9CTG4</accession>
<feature type="region of interest" description="Disordered" evidence="1">
    <location>
        <begin position="55"/>
        <end position="92"/>
    </location>
</feature>
<sequence>MGKHSAVCDFVPRRGRSARRAWGHSDERTARMRIATIGAARCTRASLARRQTDAIVPRGDAAPRASVRDVGDAAALPAPPCAANRGEPRWRK</sequence>
<dbReference type="Proteomes" id="UP001272137">
    <property type="component" value="Unassembled WGS sequence"/>
</dbReference>
<protein>
    <submittedName>
        <fullName evidence="2">Uncharacterized protein</fullName>
    </submittedName>
</protein>
<gene>
    <name evidence="2" type="ORF">C7S16_1576</name>
</gene>
<reference evidence="2" key="1">
    <citation type="submission" date="2018-08" db="EMBL/GenBank/DDBJ databases">
        <title>Identification of Burkholderia cepacia strains that express a Burkholderia pseudomallei-like capsular polysaccharide.</title>
        <authorList>
            <person name="Burtnick M.N."/>
            <person name="Vongsouvath M."/>
            <person name="Newton P."/>
            <person name="Wuthiekanun V."/>
            <person name="Limmathurotsakul D."/>
            <person name="Brett P.J."/>
            <person name="Chantratita N."/>
            <person name="Dance D.A."/>
        </authorList>
    </citation>
    <scope>NUCLEOTIDE SEQUENCE</scope>
    <source>
        <strain evidence="2">SBXCC001</strain>
    </source>
</reference>
<evidence type="ECO:0000256" key="1">
    <source>
        <dbReference type="SAM" id="MobiDB-lite"/>
    </source>
</evidence>
<evidence type="ECO:0000313" key="3">
    <source>
        <dbReference type="Proteomes" id="UP001272137"/>
    </source>
</evidence>
<organism evidence="2 3">
    <name type="scientific">Burkholderia thailandensis</name>
    <dbReference type="NCBI Taxonomy" id="57975"/>
    <lineage>
        <taxon>Bacteria</taxon>
        <taxon>Pseudomonadati</taxon>
        <taxon>Pseudomonadota</taxon>
        <taxon>Betaproteobacteria</taxon>
        <taxon>Burkholderiales</taxon>
        <taxon>Burkholderiaceae</taxon>
        <taxon>Burkholderia</taxon>
        <taxon>pseudomallei group</taxon>
    </lineage>
</organism>